<evidence type="ECO:0000313" key="2">
    <source>
        <dbReference type="EMBL" id="CAF4394498.1"/>
    </source>
</evidence>
<feature type="region of interest" description="Disordered" evidence="1">
    <location>
        <begin position="58"/>
        <end position="87"/>
    </location>
</feature>
<evidence type="ECO:0000256" key="1">
    <source>
        <dbReference type="SAM" id="MobiDB-lite"/>
    </source>
</evidence>
<sequence length="87" mass="9804">MNNKSQTNDFKKTLNEKLDLTHIDRTDHLTPSKVDQGNKQFISSLSSVKNIDLNTPVSPELHGIGKSPLISMFPSGTKRRKKQKLET</sequence>
<proteinExistence type="predicted"/>
<reference evidence="2" key="1">
    <citation type="submission" date="2021-02" db="EMBL/GenBank/DDBJ databases">
        <authorList>
            <person name="Nowell W R."/>
        </authorList>
    </citation>
    <scope>NUCLEOTIDE SEQUENCE</scope>
</reference>
<accession>A0A820NQA5</accession>
<organism evidence="2 3">
    <name type="scientific">Rotaria sordida</name>
    <dbReference type="NCBI Taxonomy" id="392033"/>
    <lineage>
        <taxon>Eukaryota</taxon>
        <taxon>Metazoa</taxon>
        <taxon>Spiralia</taxon>
        <taxon>Gnathifera</taxon>
        <taxon>Rotifera</taxon>
        <taxon>Eurotatoria</taxon>
        <taxon>Bdelloidea</taxon>
        <taxon>Philodinida</taxon>
        <taxon>Philodinidae</taxon>
        <taxon>Rotaria</taxon>
    </lineage>
</organism>
<dbReference type="Proteomes" id="UP000663836">
    <property type="component" value="Unassembled WGS sequence"/>
</dbReference>
<comment type="caution">
    <text evidence="2">The sequence shown here is derived from an EMBL/GenBank/DDBJ whole genome shotgun (WGS) entry which is preliminary data.</text>
</comment>
<feature type="compositionally biased region" description="Basic residues" evidence="1">
    <location>
        <begin position="77"/>
        <end position="87"/>
    </location>
</feature>
<evidence type="ECO:0000313" key="3">
    <source>
        <dbReference type="Proteomes" id="UP000663836"/>
    </source>
</evidence>
<gene>
    <name evidence="2" type="ORF">JBS370_LOCUS43261</name>
</gene>
<name>A0A820NQA5_9BILA</name>
<feature type="non-terminal residue" evidence="2">
    <location>
        <position position="1"/>
    </location>
</feature>
<dbReference type="EMBL" id="CAJOBD010064875">
    <property type="protein sequence ID" value="CAF4394498.1"/>
    <property type="molecule type" value="Genomic_DNA"/>
</dbReference>
<dbReference type="AlphaFoldDB" id="A0A820NQA5"/>
<protein>
    <submittedName>
        <fullName evidence="2">Uncharacterized protein</fullName>
    </submittedName>
</protein>